<organism evidence="2 3">
    <name type="scientific">Eumeta variegata</name>
    <name type="common">Bagworm moth</name>
    <name type="synonym">Eumeta japonica</name>
    <dbReference type="NCBI Taxonomy" id="151549"/>
    <lineage>
        <taxon>Eukaryota</taxon>
        <taxon>Metazoa</taxon>
        <taxon>Ecdysozoa</taxon>
        <taxon>Arthropoda</taxon>
        <taxon>Hexapoda</taxon>
        <taxon>Insecta</taxon>
        <taxon>Pterygota</taxon>
        <taxon>Neoptera</taxon>
        <taxon>Endopterygota</taxon>
        <taxon>Lepidoptera</taxon>
        <taxon>Glossata</taxon>
        <taxon>Ditrysia</taxon>
        <taxon>Tineoidea</taxon>
        <taxon>Psychidae</taxon>
        <taxon>Oiketicinae</taxon>
        <taxon>Eumeta</taxon>
    </lineage>
</organism>
<keyword evidence="3" id="KW-1185">Reference proteome</keyword>
<evidence type="ECO:0000313" key="2">
    <source>
        <dbReference type="EMBL" id="GBP52382.1"/>
    </source>
</evidence>
<dbReference type="EMBL" id="BGZK01000601">
    <property type="protein sequence ID" value="GBP52382.1"/>
    <property type="molecule type" value="Genomic_DNA"/>
</dbReference>
<evidence type="ECO:0000313" key="3">
    <source>
        <dbReference type="Proteomes" id="UP000299102"/>
    </source>
</evidence>
<feature type="region of interest" description="Disordered" evidence="1">
    <location>
        <begin position="31"/>
        <end position="77"/>
    </location>
</feature>
<protein>
    <submittedName>
        <fullName evidence="2">Uncharacterized protein</fullName>
    </submittedName>
</protein>
<evidence type="ECO:0000256" key="1">
    <source>
        <dbReference type="SAM" id="MobiDB-lite"/>
    </source>
</evidence>
<accession>A0A4C1WPD0</accession>
<feature type="compositionally biased region" description="Basic and acidic residues" evidence="1">
    <location>
        <begin position="67"/>
        <end position="77"/>
    </location>
</feature>
<dbReference type="AlphaFoldDB" id="A0A4C1WPD0"/>
<sequence>MEFSGKTVDYFSDFYDNRLKDFDLKPPTLAQSRTEAADNHRHRRIPRGQIGGMLEKSYISKHQKPKSLQEKTDGYQV</sequence>
<gene>
    <name evidence="2" type="ORF">EVAR_37770_1</name>
</gene>
<reference evidence="2 3" key="1">
    <citation type="journal article" date="2019" name="Commun. Biol.">
        <title>The bagworm genome reveals a unique fibroin gene that provides high tensile strength.</title>
        <authorList>
            <person name="Kono N."/>
            <person name="Nakamura H."/>
            <person name="Ohtoshi R."/>
            <person name="Tomita M."/>
            <person name="Numata K."/>
            <person name="Arakawa K."/>
        </authorList>
    </citation>
    <scope>NUCLEOTIDE SEQUENCE [LARGE SCALE GENOMIC DNA]</scope>
</reference>
<name>A0A4C1WPD0_EUMVA</name>
<dbReference type="Proteomes" id="UP000299102">
    <property type="component" value="Unassembled WGS sequence"/>
</dbReference>
<proteinExistence type="predicted"/>
<comment type="caution">
    <text evidence="2">The sequence shown here is derived from an EMBL/GenBank/DDBJ whole genome shotgun (WGS) entry which is preliminary data.</text>
</comment>